<accession>A0ABP8KUX7</accession>
<dbReference type="InterPro" id="IPR058787">
    <property type="entry name" value="ApnL_M"/>
</dbReference>
<proteinExistence type="predicted"/>
<reference evidence="4" key="1">
    <citation type="journal article" date="2019" name="Int. J. Syst. Evol. Microbiol.">
        <title>The Global Catalogue of Microorganisms (GCM) 10K type strain sequencing project: providing services to taxonomists for standard genome sequencing and annotation.</title>
        <authorList>
            <consortium name="The Broad Institute Genomics Platform"/>
            <consortium name="The Broad Institute Genome Sequencing Center for Infectious Disease"/>
            <person name="Wu L."/>
            <person name="Ma J."/>
        </authorList>
    </citation>
    <scope>NUCLEOTIDE SEQUENCE [LARGE SCALE GENOMIC DNA]</scope>
    <source>
        <strain evidence="4">JCM 17925</strain>
    </source>
</reference>
<dbReference type="Pfam" id="PF25837">
    <property type="entry name" value="Apionate_lact_N"/>
    <property type="match status" value="1"/>
</dbReference>
<dbReference type="Pfam" id="PF25838">
    <property type="entry name" value="Apionate_lact_M"/>
    <property type="match status" value="1"/>
</dbReference>
<organism evidence="3 4">
    <name type="scientific">Nibrella viscosa</name>
    <dbReference type="NCBI Taxonomy" id="1084524"/>
    <lineage>
        <taxon>Bacteria</taxon>
        <taxon>Pseudomonadati</taxon>
        <taxon>Bacteroidota</taxon>
        <taxon>Cytophagia</taxon>
        <taxon>Cytophagales</taxon>
        <taxon>Spirosomataceae</taxon>
        <taxon>Nibrella</taxon>
    </lineage>
</organism>
<evidence type="ECO:0000259" key="2">
    <source>
        <dbReference type="Pfam" id="PF25838"/>
    </source>
</evidence>
<evidence type="ECO:0000313" key="3">
    <source>
        <dbReference type="EMBL" id="GAA4416567.1"/>
    </source>
</evidence>
<feature type="domain" description="D-apionate lactonase TIM barrel" evidence="2">
    <location>
        <begin position="266"/>
        <end position="525"/>
    </location>
</feature>
<dbReference type="Proteomes" id="UP001500936">
    <property type="component" value="Unassembled WGS sequence"/>
</dbReference>
<evidence type="ECO:0000259" key="1">
    <source>
        <dbReference type="Pfam" id="PF25837"/>
    </source>
</evidence>
<sequence>MPYNPIFLYGSSDSLPKAHTLTAGPVNCQYENGVLRYLRVGGAEIVRMIYPTVRDANWGTAKGVIRNERIDQQTEGFAVSYDWGIDDAGVQLDCRITITGDGAGTILFTFKGLARNTFRRNRIGLCVHHPISGIAGKPCTITHPDESTSSAVFPEYVSPHQSFLDILAMTWSMGEGYSVRVEFEGEVFETEDQRNWTDGSFKTYSTPLHLPFPVEVPAGTDIEQRITVSLIGSPTSRSASEKTVTLTFLEESRPMPRIGTCLTLTTEELQLAEKIRALPFSHGRVEVWLTKPDWADTLRQAGHQAKALGLPLAIGCHFGVNPELQVAALLDLLSTLPQPPEALFLFQGGQPVTTPVLLQTVLPQLRRHLPACRLVAGTFTNFAELNRNAVDGMAADAVSYAVQPQEHAFDLRSLTEALPAQADTVTTASRVYPDKPVWVSPVTLRKRYNPYATNPDNRFISPEQQTDPRQPSLFLAGWTLGSLNALASAGASDITYYETVGLRGILTTNRLFPVYHLFQKIAEFAPERIGLVQVNDPLEVSALHLLRGRELLLLLANHTNVPQEVQLSSPVNGQFSQLGPEGWEEVAGYQHVDSLALSAFSVALLQSTTGAR</sequence>
<dbReference type="InterPro" id="IPR058788">
    <property type="entry name" value="ApnL_N"/>
</dbReference>
<protein>
    <submittedName>
        <fullName evidence="3">Uncharacterized protein</fullName>
    </submittedName>
</protein>
<dbReference type="EMBL" id="BAABHB010000014">
    <property type="protein sequence ID" value="GAA4416567.1"/>
    <property type="molecule type" value="Genomic_DNA"/>
</dbReference>
<keyword evidence="4" id="KW-1185">Reference proteome</keyword>
<feature type="domain" description="D-apionate lactonase N-terminal" evidence="1">
    <location>
        <begin position="7"/>
        <end position="230"/>
    </location>
</feature>
<name>A0ABP8KUX7_9BACT</name>
<dbReference type="RefSeq" id="WP_345270606.1">
    <property type="nucleotide sequence ID" value="NZ_BAABHB010000014.1"/>
</dbReference>
<comment type="caution">
    <text evidence="3">The sequence shown here is derived from an EMBL/GenBank/DDBJ whole genome shotgun (WGS) entry which is preliminary data.</text>
</comment>
<gene>
    <name evidence="3" type="ORF">GCM10023187_48120</name>
</gene>
<evidence type="ECO:0000313" key="4">
    <source>
        <dbReference type="Proteomes" id="UP001500936"/>
    </source>
</evidence>